<feature type="coiled-coil region" evidence="1">
    <location>
        <begin position="126"/>
        <end position="200"/>
    </location>
</feature>
<gene>
    <name evidence="2" type="ORF">GCM10009021_30720</name>
</gene>
<dbReference type="OrthoDB" id="376695at2157"/>
<dbReference type="SUPFAM" id="SSF161270">
    <property type="entry name" value="PspA lactotransferrin-binding region"/>
    <property type="match status" value="1"/>
</dbReference>
<protein>
    <submittedName>
        <fullName evidence="2">Uncharacterized protein</fullName>
    </submittedName>
</protein>
<reference evidence="2 3" key="1">
    <citation type="journal article" date="2019" name="Int. J. Syst. Evol. Microbiol.">
        <title>The Global Catalogue of Microorganisms (GCM) 10K type strain sequencing project: providing services to taxonomists for standard genome sequencing and annotation.</title>
        <authorList>
            <consortium name="The Broad Institute Genomics Platform"/>
            <consortium name="The Broad Institute Genome Sequencing Center for Infectious Disease"/>
            <person name="Wu L."/>
            <person name="Ma J."/>
        </authorList>
    </citation>
    <scope>NUCLEOTIDE SEQUENCE [LARGE SCALE GENOMIC DNA]</scope>
    <source>
        <strain evidence="2 3">JCM 16331</strain>
    </source>
</reference>
<dbReference type="Proteomes" id="UP000608850">
    <property type="component" value="Unassembled WGS sequence"/>
</dbReference>
<keyword evidence="3" id="KW-1185">Reference proteome</keyword>
<evidence type="ECO:0000256" key="1">
    <source>
        <dbReference type="SAM" id="Coils"/>
    </source>
</evidence>
<evidence type="ECO:0000313" key="2">
    <source>
        <dbReference type="EMBL" id="GGN26314.1"/>
    </source>
</evidence>
<organism evidence="2 3">
    <name type="scientific">Halarchaeum nitratireducens</name>
    <dbReference type="NCBI Taxonomy" id="489913"/>
    <lineage>
        <taxon>Archaea</taxon>
        <taxon>Methanobacteriati</taxon>
        <taxon>Methanobacteriota</taxon>
        <taxon>Stenosarchaea group</taxon>
        <taxon>Halobacteria</taxon>
        <taxon>Halobacteriales</taxon>
        <taxon>Halobacteriaceae</taxon>
    </lineage>
</organism>
<dbReference type="Gene3D" id="1.10.287.1490">
    <property type="match status" value="1"/>
</dbReference>
<dbReference type="RefSeq" id="WP_188880091.1">
    <property type="nucleotide sequence ID" value="NZ_BMOQ01000012.1"/>
</dbReference>
<accession>A0A830GF76</accession>
<sequence>MSSTTDPVVYNDVELTKKAQQTLRALQDIGGEGTTGEIQAHTPFPNRQSVHHQMDARLTVAGLVERAGKRENPGATFDANVWRITKDGWAFLRENRERLATNLNLELLTGRFERLAKRLQTIFGRVHDVERGHRDLEAQYEEHARRTDTQYRHLQRTKLDVDDDSYRRLQQTVRHLTNRVEELEEELARVDGEIEDVEGGVNGVHLEVLEKADESRTARADLGERVHRVEDALEERGGWFARFRS</sequence>
<proteinExistence type="predicted"/>
<evidence type="ECO:0000313" key="3">
    <source>
        <dbReference type="Proteomes" id="UP000608850"/>
    </source>
</evidence>
<comment type="caution">
    <text evidence="2">The sequence shown here is derived from an EMBL/GenBank/DDBJ whole genome shotgun (WGS) entry which is preliminary data.</text>
</comment>
<dbReference type="EMBL" id="BMOQ01000012">
    <property type="protein sequence ID" value="GGN26314.1"/>
    <property type="molecule type" value="Genomic_DNA"/>
</dbReference>
<name>A0A830GF76_9EURY</name>
<dbReference type="AlphaFoldDB" id="A0A830GF76"/>
<keyword evidence="1" id="KW-0175">Coiled coil</keyword>